<dbReference type="Proteomes" id="UP000076079">
    <property type="component" value="Chromosome"/>
</dbReference>
<feature type="domain" description="HTH marR-type" evidence="1">
    <location>
        <begin position="18"/>
        <end position="150"/>
    </location>
</feature>
<dbReference type="InterPro" id="IPR000835">
    <property type="entry name" value="HTH_MarR-typ"/>
</dbReference>
<dbReference type="Gene3D" id="1.10.10.10">
    <property type="entry name" value="Winged helix-like DNA-binding domain superfamily/Winged helix DNA-binding domain"/>
    <property type="match status" value="1"/>
</dbReference>
<dbReference type="PROSITE" id="PS50995">
    <property type="entry name" value="HTH_MARR_2"/>
    <property type="match status" value="1"/>
</dbReference>
<evidence type="ECO:0000259" key="1">
    <source>
        <dbReference type="PROSITE" id="PS50995"/>
    </source>
</evidence>
<dbReference type="SMART" id="SM00347">
    <property type="entry name" value="HTH_MARR"/>
    <property type="match status" value="1"/>
</dbReference>
<keyword evidence="3" id="KW-1185">Reference proteome</keyword>
<keyword evidence="2" id="KW-0238">DNA-binding</keyword>
<dbReference type="RefSeq" id="WP_201792160.1">
    <property type="nucleotide sequence ID" value="NZ_CP015136.1"/>
</dbReference>
<dbReference type="InterPro" id="IPR036388">
    <property type="entry name" value="WH-like_DNA-bd_sf"/>
</dbReference>
<dbReference type="Pfam" id="PF12802">
    <property type="entry name" value="MarR_2"/>
    <property type="match status" value="1"/>
</dbReference>
<dbReference type="GO" id="GO:0003677">
    <property type="term" value="F:DNA binding"/>
    <property type="evidence" value="ECO:0007669"/>
    <property type="project" value="UniProtKB-KW"/>
</dbReference>
<dbReference type="PANTHER" id="PTHR33164">
    <property type="entry name" value="TRANSCRIPTIONAL REGULATOR, MARR FAMILY"/>
    <property type="match status" value="1"/>
</dbReference>
<accession>A0A143PRJ4</accession>
<protein>
    <submittedName>
        <fullName evidence="2">DNA-binding transcriptional repressor MarR</fullName>
    </submittedName>
</protein>
<dbReference type="InterPro" id="IPR036390">
    <property type="entry name" value="WH_DNA-bd_sf"/>
</dbReference>
<reference evidence="3" key="2">
    <citation type="submission" date="2016-04" db="EMBL/GenBank/DDBJ databases">
        <title>First Complete Genome Sequence of a Subdivision 6 Acidobacterium.</title>
        <authorList>
            <person name="Huang S."/>
            <person name="Vieira S."/>
            <person name="Bunk B."/>
            <person name="Riedel T."/>
            <person name="Sproeer C."/>
            <person name="Overmann J."/>
        </authorList>
    </citation>
    <scope>NUCLEOTIDE SEQUENCE [LARGE SCALE GENOMIC DNA]</scope>
    <source>
        <strain evidence="3">DSM 100886 HEG_-6_39</strain>
    </source>
</reference>
<dbReference type="KEGG" id="abac:LuPra_04044"/>
<evidence type="ECO:0000313" key="3">
    <source>
        <dbReference type="Proteomes" id="UP000076079"/>
    </source>
</evidence>
<gene>
    <name evidence="2" type="ORF">LuPra_04044</name>
</gene>
<organism evidence="2 3">
    <name type="scientific">Luteitalea pratensis</name>
    <dbReference type="NCBI Taxonomy" id="1855912"/>
    <lineage>
        <taxon>Bacteria</taxon>
        <taxon>Pseudomonadati</taxon>
        <taxon>Acidobacteriota</taxon>
        <taxon>Vicinamibacteria</taxon>
        <taxon>Vicinamibacterales</taxon>
        <taxon>Vicinamibacteraceae</taxon>
        <taxon>Luteitalea</taxon>
    </lineage>
</organism>
<name>A0A143PRJ4_LUTPR</name>
<reference evidence="2 3" key="1">
    <citation type="journal article" date="2016" name="Genome Announc.">
        <title>First Complete Genome Sequence of a Subdivision 6 Acidobacterium Strain.</title>
        <authorList>
            <person name="Huang S."/>
            <person name="Vieira S."/>
            <person name="Bunk B."/>
            <person name="Riedel T."/>
            <person name="Sproer C."/>
            <person name="Overmann J."/>
        </authorList>
    </citation>
    <scope>NUCLEOTIDE SEQUENCE [LARGE SCALE GENOMIC DNA]</scope>
    <source>
        <strain evidence="3">DSM 100886 HEG_-6_39</strain>
    </source>
</reference>
<dbReference type="GO" id="GO:0003700">
    <property type="term" value="F:DNA-binding transcription factor activity"/>
    <property type="evidence" value="ECO:0007669"/>
    <property type="project" value="InterPro"/>
</dbReference>
<proteinExistence type="predicted"/>
<dbReference type="AlphaFoldDB" id="A0A143PRJ4"/>
<evidence type="ECO:0000313" key="2">
    <source>
        <dbReference type="EMBL" id="AMY10803.1"/>
    </source>
</evidence>
<sequence>MPQPASIKSSRTAVDRDAVALHAAVSELVRVYQFRDRDRICCHDISVTQCHALEALVAAGPMRLMNLAERLYLDKSTSSRVVSALVKKGYVEQHPDPVDARATALSATKRGRQLYQRIQDGLVAQQRELIEDLDPTVRAGVVDTIRRLARAADARFRAGQSVPAESCCAPGATSSACP</sequence>
<dbReference type="InterPro" id="IPR039422">
    <property type="entry name" value="MarR/SlyA-like"/>
</dbReference>
<dbReference type="PANTHER" id="PTHR33164:SF57">
    <property type="entry name" value="MARR-FAMILY TRANSCRIPTIONAL REGULATOR"/>
    <property type="match status" value="1"/>
</dbReference>
<dbReference type="SUPFAM" id="SSF46785">
    <property type="entry name" value="Winged helix' DNA-binding domain"/>
    <property type="match status" value="1"/>
</dbReference>
<dbReference type="EMBL" id="CP015136">
    <property type="protein sequence ID" value="AMY10803.1"/>
    <property type="molecule type" value="Genomic_DNA"/>
</dbReference>
<dbReference type="STRING" id="1855912.LuPra_04044"/>
<dbReference type="GO" id="GO:0006950">
    <property type="term" value="P:response to stress"/>
    <property type="evidence" value="ECO:0007669"/>
    <property type="project" value="TreeGrafter"/>
</dbReference>